<dbReference type="InterPro" id="IPR041131">
    <property type="entry name" value="MuF_C"/>
</dbReference>
<name>A0AAE9L224_9BURK</name>
<sequence>MKDPNYDLVLKTTCATLLTDKANTVMGLAIRLGTTPRRYLELGFPDLPLAVKVANVEKMLFRRNVPRRFLEGIYGTLLAPKAIFRSHTRPHDVNAVVLSFDTIHLGPLVAILHADKQIGRARCNELASIYAKEDRDFERVWRAKGLLLWEGASERGDMPTMTVAHKRKTA</sequence>
<evidence type="ECO:0000313" key="2">
    <source>
        <dbReference type="EMBL" id="URF05382.1"/>
    </source>
</evidence>
<dbReference type="AlphaFoldDB" id="A0AAE9L224"/>
<dbReference type="RefSeq" id="WP_211943340.1">
    <property type="nucleotide sequence ID" value="NZ_CAJPVH010000019.1"/>
</dbReference>
<evidence type="ECO:0000313" key="3">
    <source>
        <dbReference type="Proteomes" id="UP001056132"/>
    </source>
</evidence>
<accession>A0AAE9L224</accession>
<dbReference type="Pfam" id="PF18819">
    <property type="entry name" value="MuF_C"/>
    <property type="match status" value="1"/>
</dbReference>
<dbReference type="KEGG" id="ccam:M5D45_06110"/>
<dbReference type="Proteomes" id="UP001056132">
    <property type="component" value="Chromosome 1"/>
</dbReference>
<gene>
    <name evidence="2" type="ORF">M5D45_06110</name>
</gene>
<evidence type="ECO:0000259" key="1">
    <source>
        <dbReference type="Pfam" id="PF18819"/>
    </source>
</evidence>
<organism evidence="2 3">
    <name type="scientific">Cupriavidus campinensis</name>
    <dbReference type="NCBI Taxonomy" id="151783"/>
    <lineage>
        <taxon>Bacteria</taxon>
        <taxon>Pseudomonadati</taxon>
        <taxon>Pseudomonadota</taxon>
        <taxon>Betaproteobacteria</taxon>
        <taxon>Burkholderiales</taxon>
        <taxon>Burkholderiaceae</taxon>
        <taxon>Cupriavidus</taxon>
    </lineage>
</organism>
<reference evidence="2" key="1">
    <citation type="journal article" date="2022" name="Microbiol. Resour. Announc.">
        <title>Genome Sequence of Cupriavidus campinensis Strain G5, a Member of a Bacterial Consortium Capable of Polyethylene Degradation.</title>
        <authorList>
            <person name="Schneider B."/>
            <person name="Pfeiffer F."/>
            <person name="Dyall-Smith M."/>
            <person name="Kunte H.J."/>
        </authorList>
    </citation>
    <scope>NUCLEOTIDE SEQUENCE</scope>
    <source>
        <strain evidence="2">G5</strain>
    </source>
</reference>
<proteinExistence type="predicted"/>
<protein>
    <recommendedName>
        <fullName evidence="1">Phage MuF C-terminal domain-containing protein</fullName>
    </recommendedName>
</protein>
<reference evidence="2" key="2">
    <citation type="submission" date="2022-05" db="EMBL/GenBank/DDBJ databases">
        <authorList>
            <person name="Kunte H.-J."/>
        </authorList>
    </citation>
    <scope>NUCLEOTIDE SEQUENCE</scope>
    <source>
        <strain evidence="2">G5</strain>
    </source>
</reference>
<dbReference type="EMBL" id="CP097330">
    <property type="protein sequence ID" value="URF05382.1"/>
    <property type="molecule type" value="Genomic_DNA"/>
</dbReference>
<feature type="domain" description="Phage MuF C-terminal" evidence="1">
    <location>
        <begin position="66"/>
        <end position="149"/>
    </location>
</feature>